<dbReference type="Pfam" id="PF00076">
    <property type="entry name" value="RRM_1"/>
    <property type="match status" value="1"/>
</dbReference>
<evidence type="ECO:0000256" key="1">
    <source>
        <dbReference type="ARBA" id="ARBA00022884"/>
    </source>
</evidence>
<reference evidence="4" key="1">
    <citation type="submission" date="2018-06" db="EMBL/GenBank/DDBJ databases">
        <authorList>
            <person name="Zhirakovskaya E."/>
        </authorList>
    </citation>
    <scope>NUCLEOTIDE SEQUENCE</scope>
</reference>
<dbReference type="EMBL" id="UOEV01000067">
    <property type="protein sequence ID" value="VAW32798.1"/>
    <property type="molecule type" value="Genomic_DNA"/>
</dbReference>
<evidence type="ECO:0000256" key="2">
    <source>
        <dbReference type="SAM" id="MobiDB-lite"/>
    </source>
</evidence>
<evidence type="ECO:0000259" key="3">
    <source>
        <dbReference type="PROSITE" id="PS50102"/>
    </source>
</evidence>
<dbReference type="SUPFAM" id="SSF54928">
    <property type="entry name" value="RNA-binding domain, RBD"/>
    <property type="match status" value="1"/>
</dbReference>
<dbReference type="InterPro" id="IPR052462">
    <property type="entry name" value="SLIRP/GR-RBP-like"/>
</dbReference>
<dbReference type="AlphaFoldDB" id="A0A3B0UPM4"/>
<protein>
    <submittedName>
        <fullName evidence="4">RNA-binding protein</fullName>
    </submittedName>
</protein>
<dbReference type="InterPro" id="IPR035979">
    <property type="entry name" value="RBD_domain_sf"/>
</dbReference>
<feature type="compositionally biased region" description="Basic and acidic residues" evidence="2">
    <location>
        <begin position="126"/>
        <end position="139"/>
    </location>
</feature>
<dbReference type="InterPro" id="IPR000504">
    <property type="entry name" value="RRM_dom"/>
</dbReference>
<gene>
    <name evidence="4" type="ORF">MNBD_CPR01-6</name>
</gene>
<accession>A0A3B0UPM4</accession>
<organism evidence="4">
    <name type="scientific">hydrothermal vent metagenome</name>
    <dbReference type="NCBI Taxonomy" id="652676"/>
    <lineage>
        <taxon>unclassified sequences</taxon>
        <taxon>metagenomes</taxon>
        <taxon>ecological metagenomes</taxon>
    </lineage>
</organism>
<dbReference type="SMART" id="SM00360">
    <property type="entry name" value="RRM"/>
    <property type="match status" value="1"/>
</dbReference>
<feature type="domain" description="RRM" evidence="3">
    <location>
        <begin position="48"/>
        <end position="126"/>
    </location>
</feature>
<name>A0A3B0UPM4_9ZZZZ</name>
<dbReference type="PROSITE" id="PS50102">
    <property type="entry name" value="RRM"/>
    <property type="match status" value="1"/>
</dbReference>
<evidence type="ECO:0000313" key="4">
    <source>
        <dbReference type="EMBL" id="VAW32798.1"/>
    </source>
</evidence>
<dbReference type="Gene3D" id="3.30.70.330">
    <property type="match status" value="1"/>
</dbReference>
<feature type="region of interest" description="Disordered" evidence="2">
    <location>
        <begin position="126"/>
        <end position="145"/>
    </location>
</feature>
<sequence length="145" mass="16470">MRIYTIYGTVVSNSQCLLSFVTNYIVTERSVPGEGYQVHYVLMQENKKKLFVGGIPWASTEEDVRKAFEEVGTVVSVSLPIDRMYNRPRGFGFVEMSTEEEAQAAVERWDGKDFGGRTLKVDFARPESERPARSNHDFNNDNGGY</sequence>
<dbReference type="PANTHER" id="PTHR48027">
    <property type="entry name" value="HETEROGENEOUS NUCLEAR RIBONUCLEOPROTEIN 87F-RELATED"/>
    <property type="match status" value="1"/>
</dbReference>
<dbReference type="GO" id="GO:0003723">
    <property type="term" value="F:RNA binding"/>
    <property type="evidence" value="ECO:0007669"/>
    <property type="project" value="UniProtKB-KW"/>
</dbReference>
<proteinExistence type="predicted"/>
<dbReference type="InterPro" id="IPR012677">
    <property type="entry name" value="Nucleotide-bd_a/b_plait_sf"/>
</dbReference>
<keyword evidence="1" id="KW-0694">RNA-binding</keyword>